<accession>A0A8T0PUA9</accession>
<organism evidence="1 2">
    <name type="scientific">Panicum virgatum</name>
    <name type="common">Blackwell switchgrass</name>
    <dbReference type="NCBI Taxonomy" id="38727"/>
    <lineage>
        <taxon>Eukaryota</taxon>
        <taxon>Viridiplantae</taxon>
        <taxon>Streptophyta</taxon>
        <taxon>Embryophyta</taxon>
        <taxon>Tracheophyta</taxon>
        <taxon>Spermatophyta</taxon>
        <taxon>Magnoliopsida</taxon>
        <taxon>Liliopsida</taxon>
        <taxon>Poales</taxon>
        <taxon>Poaceae</taxon>
        <taxon>PACMAD clade</taxon>
        <taxon>Panicoideae</taxon>
        <taxon>Panicodae</taxon>
        <taxon>Paniceae</taxon>
        <taxon>Panicinae</taxon>
        <taxon>Panicum</taxon>
        <taxon>Panicum sect. Hiantes</taxon>
    </lineage>
</organism>
<proteinExistence type="predicted"/>
<name>A0A8T0PUA9_PANVG</name>
<gene>
    <name evidence="1" type="ORF">PVAP13_8KG337933</name>
</gene>
<protein>
    <submittedName>
        <fullName evidence="1">Uncharacterized protein</fullName>
    </submittedName>
</protein>
<dbReference type="AlphaFoldDB" id="A0A8T0PUA9"/>
<comment type="caution">
    <text evidence="1">The sequence shown here is derived from an EMBL/GenBank/DDBJ whole genome shotgun (WGS) entry which is preliminary data.</text>
</comment>
<evidence type="ECO:0000313" key="1">
    <source>
        <dbReference type="EMBL" id="KAG2564059.1"/>
    </source>
</evidence>
<dbReference type="Proteomes" id="UP000823388">
    <property type="component" value="Chromosome 8K"/>
</dbReference>
<keyword evidence="2" id="KW-1185">Reference proteome</keyword>
<sequence length="76" mass="8342">MHAVSYCFFSAAAIWLDLARRTGLSPLELEARVGSGQVCCLLGLVYSRTTRLAWCVTCVASGDDWEERWASRAAGE</sequence>
<evidence type="ECO:0000313" key="2">
    <source>
        <dbReference type="Proteomes" id="UP000823388"/>
    </source>
</evidence>
<dbReference type="EMBL" id="CM029051">
    <property type="protein sequence ID" value="KAG2564059.1"/>
    <property type="molecule type" value="Genomic_DNA"/>
</dbReference>
<reference evidence="1" key="1">
    <citation type="submission" date="2020-05" db="EMBL/GenBank/DDBJ databases">
        <title>WGS assembly of Panicum virgatum.</title>
        <authorList>
            <person name="Lovell J.T."/>
            <person name="Jenkins J."/>
            <person name="Shu S."/>
            <person name="Juenger T.E."/>
            <person name="Schmutz J."/>
        </authorList>
    </citation>
    <scope>NUCLEOTIDE SEQUENCE</scope>
    <source>
        <strain evidence="1">AP13</strain>
    </source>
</reference>